<comment type="caution">
    <text evidence="3">The sequence shown here is derived from an EMBL/GenBank/DDBJ whole genome shotgun (WGS) entry which is preliminary data.</text>
</comment>
<evidence type="ECO:0000256" key="1">
    <source>
        <dbReference type="SAM" id="MobiDB-lite"/>
    </source>
</evidence>
<accession>A0A3E2HAZ0</accession>
<feature type="chain" id="PRO_5017570410" evidence="2">
    <location>
        <begin position="19"/>
        <end position="261"/>
    </location>
</feature>
<gene>
    <name evidence="3" type="ORF">B7463_g5783</name>
</gene>
<feature type="region of interest" description="Disordered" evidence="1">
    <location>
        <begin position="73"/>
        <end position="111"/>
    </location>
</feature>
<feature type="non-terminal residue" evidence="3">
    <location>
        <position position="1"/>
    </location>
</feature>
<dbReference type="OrthoDB" id="70316at2759"/>
<feature type="compositionally biased region" description="Low complexity" evidence="1">
    <location>
        <begin position="73"/>
        <end position="106"/>
    </location>
</feature>
<dbReference type="STRING" id="5539.A0A3E2HAZ0"/>
<dbReference type="OMA" id="AWYVCTG"/>
<evidence type="ECO:0000313" key="3">
    <source>
        <dbReference type="EMBL" id="RFU30568.1"/>
    </source>
</evidence>
<protein>
    <submittedName>
        <fullName evidence="3">Acting on ester bonds protein</fullName>
        <ecNumber evidence="3">3.1.11.-</ecNumber>
        <ecNumber evidence="3">3.1.15.-</ecNumber>
    </submittedName>
</protein>
<feature type="signal peptide" evidence="2">
    <location>
        <begin position="1"/>
        <end position="18"/>
    </location>
</feature>
<dbReference type="EC" id="3.1.11.-" evidence="3"/>
<evidence type="ECO:0000256" key="2">
    <source>
        <dbReference type="SAM" id="SignalP"/>
    </source>
</evidence>
<keyword evidence="3" id="KW-0378">Hydrolase</keyword>
<sequence length="261" mass="27915">MVSAKGLAVLLSGTAAYAQQSAWGQCRKKSLFLLPWAGQDRQPVLQDGFARIQRYSQCLQGTGTTITTTTTIKSTTSSTSTQTTLRSTSTPTGTPTTSSGPSTTISGGSGPGATLQSGYYWIRAVESPNFHKYLQTDPEYTTGIAIMSDYTTAGQFNIVSGQLVELITGGQLYANVEVRPDSTTMQLAVTFETTPNTYGTFAFQGDAVTWSVAGIDRPNTAAWYVCQEQQLFINLGAYDYGTPTGCADETIHYYNGATAVD</sequence>
<name>A0A3E2HAZ0_SCYLI</name>
<proteinExistence type="predicted"/>
<keyword evidence="2" id="KW-0732">Signal</keyword>
<keyword evidence="4" id="KW-1185">Reference proteome</keyword>
<evidence type="ECO:0000313" key="4">
    <source>
        <dbReference type="Proteomes" id="UP000258309"/>
    </source>
</evidence>
<organism evidence="3 4">
    <name type="scientific">Scytalidium lignicola</name>
    <name type="common">Hyphomycete</name>
    <dbReference type="NCBI Taxonomy" id="5539"/>
    <lineage>
        <taxon>Eukaryota</taxon>
        <taxon>Fungi</taxon>
        <taxon>Dikarya</taxon>
        <taxon>Ascomycota</taxon>
        <taxon>Pezizomycotina</taxon>
        <taxon>Leotiomycetes</taxon>
        <taxon>Leotiomycetes incertae sedis</taxon>
        <taxon>Scytalidium</taxon>
    </lineage>
</organism>
<dbReference type="EMBL" id="NCSJ02000097">
    <property type="protein sequence ID" value="RFU30568.1"/>
    <property type="molecule type" value="Genomic_DNA"/>
</dbReference>
<dbReference type="GO" id="GO:0016787">
    <property type="term" value="F:hydrolase activity"/>
    <property type="evidence" value="ECO:0007669"/>
    <property type="project" value="UniProtKB-KW"/>
</dbReference>
<dbReference type="EC" id="3.1.15.-" evidence="3"/>
<dbReference type="Proteomes" id="UP000258309">
    <property type="component" value="Unassembled WGS sequence"/>
</dbReference>
<reference evidence="3 4" key="1">
    <citation type="submission" date="2018-05" db="EMBL/GenBank/DDBJ databases">
        <title>Draft genome sequence of Scytalidium lignicola DSM 105466, a ubiquitous saprotrophic fungus.</title>
        <authorList>
            <person name="Buettner E."/>
            <person name="Gebauer A.M."/>
            <person name="Hofrichter M."/>
            <person name="Liers C."/>
            <person name="Kellner H."/>
        </authorList>
    </citation>
    <scope>NUCLEOTIDE SEQUENCE [LARGE SCALE GENOMIC DNA]</scope>
    <source>
        <strain evidence="3 4">DSM 105466</strain>
    </source>
</reference>
<feature type="non-terminal residue" evidence="3">
    <location>
        <position position="261"/>
    </location>
</feature>
<dbReference type="AlphaFoldDB" id="A0A3E2HAZ0"/>